<evidence type="ECO:0000256" key="6">
    <source>
        <dbReference type="ARBA" id="ARBA00022676"/>
    </source>
</evidence>
<comment type="similarity">
    <text evidence="2">In the C-terminal section; belongs to the transpeptidase family.</text>
</comment>
<dbReference type="InterPro" id="IPR001264">
    <property type="entry name" value="Glyco_trans_51"/>
</dbReference>
<keyword evidence="17" id="KW-1185">Reference proteome</keyword>
<evidence type="ECO:0000256" key="3">
    <source>
        <dbReference type="ARBA" id="ARBA00007739"/>
    </source>
</evidence>
<dbReference type="AlphaFoldDB" id="A0A3D8IRF1"/>
<sequence length="877" mass="100993">MQYWYKRIFRILFPCFSLSLKVFIIYLHWILCFIFIIYCGFLFFSFSPFDYGNIDEKQAKQNQKRIEDVRQLIYERKMKEQELKPQESSLMKNTLFTITSDSLESSATPYTHEQIQDLKQNLHSRDSQVDSKINNSFHTRNFIDPFLSRYSKSVFDRNGELLSVFLNKNEQWHINEIGEIPQKLKTCVILYEDKNFYSHFGVDLFAIVRTIKNNITHNTRAGASTLSMQVVKLLESNTRTYSNKFKETIHALRLENLYSKEEILQMYLNNAPYGGNVVGFKSASLLYFSKLPKSLTWAESALLAVLPNAPGLMNISKNRSFLEKKRNTLLHRLYERGIIDSRILSLSLSEPLPKGVQSHVNIAPHISSRVIREDKNQQVIFYTTIDKEIQKSFELAAKEYYYKLQRQDISNLAAILLDTQTSEVLAYLGSQDFLDIENFGQIDGIMAKRSPGSLLKPLLFALSIDEGLIAPESKLIDVPLFFSNFNPKNASYKYYGFVSAYQSLVRSLNIPFVGLLKEYGLTKFFYTLKDILKFNDDNPMRYGLSLILGTKELSMEDIASLYLGLGNMGKFGRIYYTLPYDKIPTKSILTQGASYLTLQTMKDLARAGLENLHKDKKIISWKSGTSYGKKDAWAAGVTPQYTLIVWVGNFTGEENPNLSGVESAGKLFFELFSELNFVDREFNKPNDLKEVEIDTLTGYRITQDLEYFGLAKTTILLPQDSKPLRSSPFLKKVWLDKTKTKEIDSLNSDSSLNSDFIEALPSIKLDLPISVLNYYKLQNVNIYSVNKSQSKKDSTLKIIYPLNDIRIVQTKDFNATQNLIIRIANLKKQKVHWYLDKEYIGSFYDNTYALNLGIGKHHLMIIGEDGKKDEISFYIDK</sequence>
<dbReference type="InterPro" id="IPR011815">
    <property type="entry name" value="PBP_1c"/>
</dbReference>
<evidence type="ECO:0000256" key="5">
    <source>
        <dbReference type="ARBA" id="ARBA00022670"/>
    </source>
</evidence>
<keyword evidence="12" id="KW-0812">Transmembrane</keyword>
<dbReference type="InterPro" id="IPR012338">
    <property type="entry name" value="Beta-lactam/transpept-like"/>
</dbReference>
<keyword evidence="7" id="KW-0808">Transferase</keyword>
<dbReference type="PANTHER" id="PTHR32282:SF15">
    <property type="entry name" value="PENICILLIN-BINDING PROTEIN 1C"/>
    <property type="match status" value="1"/>
</dbReference>
<reference evidence="16 17" key="1">
    <citation type="submission" date="2018-04" db="EMBL/GenBank/DDBJ databases">
        <title>Novel Campyloabacter and Helicobacter Species and Strains.</title>
        <authorList>
            <person name="Mannion A.J."/>
            <person name="Shen Z."/>
            <person name="Fox J.G."/>
        </authorList>
    </citation>
    <scope>NUCLEOTIDE SEQUENCE [LARGE SCALE GENOMIC DNA]</scope>
    <source>
        <strain evidence="16 17">MIT 17-337</strain>
    </source>
</reference>
<feature type="transmembrane region" description="Helical" evidence="12">
    <location>
        <begin position="20"/>
        <end position="44"/>
    </location>
</feature>
<feature type="domain" description="Penicillin-binding protein transpeptidase" evidence="13">
    <location>
        <begin position="413"/>
        <end position="530"/>
    </location>
</feature>
<dbReference type="InterPro" id="IPR050396">
    <property type="entry name" value="Glycosyltr_51/Transpeptidase"/>
</dbReference>
<dbReference type="GO" id="GO:0006508">
    <property type="term" value="P:proteolysis"/>
    <property type="evidence" value="ECO:0007669"/>
    <property type="project" value="UniProtKB-KW"/>
</dbReference>
<dbReference type="EMBL" id="NXLQ01000001">
    <property type="protein sequence ID" value="RDU67506.1"/>
    <property type="molecule type" value="Genomic_DNA"/>
</dbReference>
<gene>
    <name evidence="16" type="primary">pbpC</name>
    <name evidence="16" type="ORF">CQA53_00305</name>
</gene>
<comment type="catalytic activity">
    <reaction evidence="11">
        <text>[GlcNAc-(1-&gt;4)-Mur2Ac(oyl-L-Ala-gamma-D-Glu-L-Lys-D-Ala-D-Ala)](n)-di-trans,octa-cis-undecaprenyl diphosphate + beta-D-GlcNAc-(1-&gt;4)-Mur2Ac(oyl-L-Ala-gamma-D-Glu-L-Lys-D-Ala-D-Ala)-di-trans,octa-cis-undecaprenyl diphosphate = [GlcNAc-(1-&gt;4)-Mur2Ac(oyl-L-Ala-gamma-D-Glu-L-Lys-D-Ala-D-Ala)](n+1)-di-trans,octa-cis-undecaprenyl diphosphate + di-trans,octa-cis-undecaprenyl diphosphate + H(+)</text>
        <dbReference type="Rhea" id="RHEA:23708"/>
        <dbReference type="Rhea" id="RHEA-COMP:9602"/>
        <dbReference type="Rhea" id="RHEA-COMP:9603"/>
        <dbReference type="ChEBI" id="CHEBI:15378"/>
        <dbReference type="ChEBI" id="CHEBI:58405"/>
        <dbReference type="ChEBI" id="CHEBI:60033"/>
        <dbReference type="ChEBI" id="CHEBI:78435"/>
        <dbReference type="EC" id="2.4.99.28"/>
    </reaction>
</comment>
<keyword evidence="6" id="KW-0328">Glycosyltransferase</keyword>
<feature type="domain" description="Penicillin-binding C-terminal" evidence="15">
    <location>
        <begin position="788"/>
        <end position="873"/>
    </location>
</feature>
<proteinExistence type="inferred from homology"/>
<comment type="pathway">
    <text evidence="1">Cell wall biogenesis; peptidoglycan biosynthesis.</text>
</comment>
<evidence type="ECO:0000259" key="15">
    <source>
        <dbReference type="Pfam" id="PF06832"/>
    </source>
</evidence>
<dbReference type="Gene3D" id="3.40.710.10">
    <property type="entry name" value="DD-peptidase/beta-lactamase superfamily"/>
    <property type="match status" value="1"/>
</dbReference>
<keyword evidence="12" id="KW-1133">Transmembrane helix</keyword>
<dbReference type="GO" id="GO:0009252">
    <property type="term" value="P:peptidoglycan biosynthetic process"/>
    <property type="evidence" value="ECO:0007669"/>
    <property type="project" value="UniProtKB-UniPathway"/>
</dbReference>
<keyword evidence="4" id="KW-0121">Carboxypeptidase</keyword>
<dbReference type="SUPFAM" id="SSF53955">
    <property type="entry name" value="Lysozyme-like"/>
    <property type="match status" value="1"/>
</dbReference>
<evidence type="ECO:0000259" key="13">
    <source>
        <dbReference type="Pfam" id="PF00905"/>
    </source>
</evidence>
<evidence type="ECO:0000256" key="4">
    <source>
        <dbReference type="ARBA" id="ARBA00022645"/>
    </source>
</evidence>
<dbReference type="InterPro" id="IPR009647">
    <property type="entry name" value="PBP_C"/>
</dbReference>
<dbReference type="RefSeq" id="WP_115542034.1">
    <property type="nucleotide sequence ID" value="NZ_NXLQ01000001.1"/>
</dbReference>
<name>A0A3D8IRF1_9HELI</name>
<dbReference type="OrthoDB" id="9766909at2"/>
<evidence type="ECO:0000256" key="7">
    <source>
        <dbReference type="ARBA" id="ARBA00022679"/>
    </source>
</evidence>
<dbReference type="Gene3D" id="1.10.3810.10">
    <property type="entry name" value="Biosynthetic peptidoglycan transglycosylase-like"/>
    <property type="match status" value="1"/>
</dbReference>
<protein>
    <recommendedName>
        <fullName evidence="10">peptidoglycan glycosyltransferase</fullName>
        <ecNumber evidence="10">2.4.99.28</ecNumber>
    </recommendedName>
</protein>
<dbReference type="SUPFAM" id="SSF56601">
    <property type="entry name" value="beta-lactamase/transpeptidase-like"/>
    <property type="match status" value="1"/>
</dbReference>
<accession>A0A3D8IRF1</accession>
<dbReference type="EC" id="2.4.99.28" evidence="10"/>
<evidence type="ECO:0000313" key="17">
    <source>
        <dbReference type="Proteomes" id="UP000256379"/>
    </source>
</evidence>
<dbReference type="InterPro" id="IPR036950">
    <property type="entry name" value="PBP_transglycosylase"/>
</dbReference>
<evidence type="ECO:0000256" key="2">
    <source>
        <dbReference type="ARBA" id="ARBA00007090"/>
    </source>
</evidence>
<dbReference type="GO" id="GO:0008658">
    <property type="term" value="F:penicillin binding"/>
    <property type="evidence" value="ECO:0007669"/>
    <property type="project" value="InterPro"/>
</dbReference>
<comment type="caution">
    <text evidence="16">The sequence shown here is derived from an EMBL/GenBank/DDBJ whole genome shotgun (WGS) entry which is preliminary data.</text>
</comment>
<dbReference type="Pfam" id="PF06832">
    <property type="entry name" value="BiPBP_C"/>
    <property type="match status" value="1"/>
</dbReference>
<keyword evidence="5" id="KW-0645">Protease</keyword>
<evidence type="ECO:0000256" key="1">
    <source>
        <dbReference type="ARBA" id="ARBA00004752"/>
    </source>
</evidence>
<evidence type="ECO:0000256" key="9">
    <source>
        <dbReference type="ARBA" id="ARBA00023268"/>
    </source>
</evidence>
<dbReference type="PANTHER" id="PTHR32282">
    <property type="entry name" value="BINDING PROTEIN TRANSPEPTIDASE, PUTATIVE-RELATED"/>
    <property type="match status" value="1"/>
</dbReference>
<dbReference type="Pfam" id="PF00912">
    <property type="entry name" value="Transgly"/>
    <property type="match status" value="1"/>
</dbReference>
<keyword evidence="12" id="KW-0472">Membrane</keyword>
<evidence type="ECO:0000259" key="14">
    <source>
        <dbReference type="Pfam" id="PF00912"/>
    </source>
</evidence>
<evidence type="ECO:0000256" key="10">
    <source>
        <dbReference type="ARBA" id="ARBA00044770"/>
    </source>
</evidence>
<feature type="domain" description="Glycosyl transferase family 51" evidence="14">
    <location>
        <begin position="159"/>
        <end position="333"/>
    </location>
</feature>
<evidence type="ECO:0000313" key="16">
    <source>
        <dbReference type="EMBL" id="RDU67506.1"/>
    </source>
</evidence>
<comment type="similarity">
    <text evidence="3">In the N-terminal section; belongs to the glycosyltransferase 51 family.</text>
</comment>
<organism evidence="16 17">
    <name type="scientific">Helicobacter didelphidarum</name>
    <dbReference type="NCBI Taxonomy" id="2040648"/>
    <lineage>
        <taxon>Bacteria</taxon>
        <taxon>Pseudomonadati</taxon>
        <taxon>Campylobacterota</taxon>
        <taxon>Epsilonproteobacteria</taxon>
        <taxon>Campylobacterales</taxon>
        <taxon>Helicobacteraceae</taxon>
        <taxon>Helicobacter</taxon>
    </lineage>
</organism>
<dbReference type="Proteomes" id="UP000256379">
    <property type="component" value="Unassembled WGS sequence"/>
</dbReference>
<dbReference type="InterPro" id="IPR023346">
    <property type="entry name" value="Lysozyme-like_dom_sf"/>
</dbReference>
<keyword evidence="9" id="KW-0511">Multifunctional enzyme</keyword>
<dbReference type="GO" id="GO:0008955">
    <property type="term" value="F:peptidoglycan glycosyltransferase activity"/>
    <property type="evidence" value="ECO:0007669"/>
    <property type="project" value="UniProtKB-EC"/>
</dbReference>
<evidence type="ECO:0000256" key="11">
    <source>
        <dbReference type="ARBA" id="ARBA00049902"/>
    </source>
</evidence>
<evidence type="ECO:0000256" key="8">
    <source>
        <dbReference type="ARBA" id="ARBA00022801"/>
    </source>
</evidence>
<dbReference type="GO" id="GO:0004180">
    <property type="term" value="F:carboxypeptidase activity"/>
    <property type="evidence" value="ECO:0007669"/>
    <property type="project" value="UniProtKB-KW"/>
</dbReference>
<keyword evidence="8" id="KW-0378">Hydrolase</keyword>
<dbReference type="UniPathway" id="UPA00219"/>
<dbReference type="GO" id="GO:0030288">
    <property type="term" value="C:outer membrane-bounded periplasmic space"/>
    <property type="evidence" value="ECO:0007669"/>
    <property type="project" value="TreeGrafter"/>
</dbReference>
<dbReference type="NCBIfam" id="TIGR02073">
    <property type="entry name" value="PBP_1c"/>
    <property type="match status" value="1"/>
</dbReference>
<dbReference type="InterPro" id="IPR001460">
    <property type="entry name" value="PCN-bd_Tpept"/>
</dbReference>
<dbReference type="Pfam" id="PF00905">
    <property type="entry name" value="Transpeptidase"/>
    <property type="match status" value="1"/>
</dbReference>
<evidence type="ECO:0000256" key="12">
    <source>
        <dbReference type="SAM" id="Phobius"/>
    </source>
</evidence>